<reference evidence="1 2" key="1">
    <citation type="submission" date="2021-06" db="EMBL/GenBank/DDBJ databases">
        <title>Caerostris darwini draft genome.</title>
        <authorList>
            <person name="Kono N."/>
            <person name="Arakawa K."/>
        </authorList>
    </citation>
    <scope>NUCLEOTIDE SEQUENCE [LARGE SCALE GENOMIC DNA]</scope>
</reference>
<name>A0AAV4Q2E2_9ARAC</name>
<keyword evidence="2" id="KW-1185">Reference proteome</keyword>
<accession>A0AAV4Q2E2</accession>
<dbReference type="AlphaFoldDB" id="A0AAV4Q2E2"/>
<evidence type="ECO:0000313" key="1">
    <source>
        <dbReference type="EMBL" id="GIY02706.1"/>
    </source>
</evidence>
<organism evidence="1 2">
    <name type="scientific">Caerostris darwini</name>
    <dbReference type="NCBI Taxonomy" id="1538125"/>
    <lineage>
        <taxon>Eukaryota</taxon>
        <taxon>Metazoa</taxon>
        <taxon>Ecdysozoa</taxon>
        <taxon>Arthropoda</taxon>
        <taxon>Chelicerata</taxon>
        <taxon>Arachnida</taxon>
        <taxon>Araneae</taxon>
        <taxon>Araneomorphae</taxon>
        <taxon>Entelegynae</taxon>
        <taxon>Araneoidea</taxon>
        <taxon>Araneidae</taxon>
        <taxon>Caerostris</taxon>
    </lineage>
</organism>
<comment type="caution">
    <text evidence="1">The sequence shown here is derived from an EMBL/GenBank/DDBJ whole genome shotgun (WGS) entry which is preliminary data.</text>
</comment>
<sequence length="80" mass="9521">MCNFLGKFRLFRRSGKKEKAYVQEEFADFDANQHQCALNPCQLPLVVHRYDVAGDRWVRCTVVVPWCRSRLPWIEDMCKN</sequence>
<dbReference type="Proteomes" id="UP001054837">
    <property type="component" value="Unassembled WGS sequence"/>
</dbReference>
<dbReference type="EMBL" id="BPLQ01003724">
    <property type="protein sequence ID" value="GIY02706.1"/>
    <property type="molecule type" value="Genomic_DNA"/>
</dbReference>
<protein>
    <submittedName>
        <fullName evidence="1">Uncharacterized protein</fullName>
    </submittedName>
</protein>
<evidence type="ECO:0000313" key="2">
    <source>
        <dbReference type="Proteomes" id="UP001054837"/>
    </source>
</evidence>
<proteinExistence type="predicted"/>
<gene>
    <name evidence="1" type="ORF">CDAR_448001</name>
</gene>